<accession>A0ABR1W9G7</accession>
<dbReference type="RefSeq" id="XP_066719884.1">
    <property type="nucleotide sequence ID" value="XM_066854029.1"/>
</dbReference>
<evidence type="ECO:0000313" key="4">
    <source>
        <dbReference type="Proteomes" id="UP001480595"/>
    </source>
</evidence>
<dbReference type="Proteomes" id="UP001480595">
    <property type="component" value="Unassembled WGS sequence"/>
</dbReference>
<feature type="domain" description="Glucose-methanol-choline oxidoreductase N-terminal" evidence="2">
    <location>
        <begin position="34"/>
        <end position="48"/>
    </location>
</feature>
<reference evidence="3 4" key="1">
    <citation type="submission" date="2023-01" db="EMBL/GenBank/DDBJ databases">
        <title>Analysis of 21 Apiospora genomes using comparative genomics revels a genus with tremendous synthesis potential of carbohydrate active enzymes and secondary metabolites.</title>
        <authorList>
            <person name="Sorensen T."/>
        </authorList>
    </citation>
    <scope>NUCLEOTIDE SEQUENCE [LARGE SCALE GENOMIC DNA]</scope>
    <source>
        <strain evidence="3 4">CBS 135458</strain>
    </source>
</reference>
<organism evidence="3 4">
    <name type="scientific">Apiospora phragmitis</name>
    <dbReference type="NCBI Taxonomy" id="2905665"/>
    <lineage>
        <taxon>Eukaryota</taxon>
        <taxon>Fungi</taxon>
        <taxon>Dikarya</taxon>
        <taxon>Ascomycota</taxon>
        <taxon>Pezizomycotina</taxon>
        <taxon>Sordariomycetes</taxon>
        <taxon>Xylariomycetidae</taxon>
        <taxon>Amphisphaeriales</taxon>
        <taxon>Apiosporaceae</taxon>
        <taxon>Apiospora</taxon>
    </lineage>
</organism>
<dbReference type="GeneID" id="92087092"/>
<dbReference type="PANTHER" id="PTHR11552:SF80">
    <property type="entry name" value="GMC OXIDOREDUCTASE"/>
    <property type="match status" value="1"/>
</dbReference>
<dbReference type="InterPro" id="IPR000172">
    <property type="entry name" value="GMC_OxRdtase_N"/>
</dbReference>
<name>A0ABR1W9G7_9PEZI</name>
<comment type="similarity">
    <text evidence="1">Belongs to the GMC oxidoreductase family.</text>
</comment>
<sequence length="360" mass="37851">MIYGASWKYNSQDPLNSTATRRAYARREVIVSGGTLDSPQLLQLSGIGDRAHLQPLGVPVVAHVPGVGRNLQDNLELPVVGHGAADFTTAPDPAAANCTFGAPGDPCVAAWQRGTGGPYAAAQGNSECALLRTPHSPDGRRDVLTFSPPGGGFRGFWPPTNQTELGLFTDPPNAVSRSMVHMSRRRSPYSSSTAKAGVRITSRDPTVPPSIIFEHFPGGLEDEDLGAMLDTVAFVRRAFAAVPPPFGPVTPVEPPCPAGVLADGHCRVREQDAAWVRAQSFGHHASGTVALAASETLTMATRTRGVMIRLPCWTRGFACVGSAGCASSTRACFRGSRGAFPVLATVMVGQKASEVILEDA</sequence>
<dbReference type="Gene3D" id="3.30.560.10">
    <property type="entry name" value="Glucose Oxidase, domain 3"/>
    <property type="match status" value="1"/>
</dbReference>
<dbReference type="EMBL" id="JAQQWL010000003">
    <property type="protein sequence ID" value="KAK8078813.1"/>
    <property type="molecule type" value="Genomic_DNA"/>
</dbReference>
<proteinExistence type="inferred from homology"/>
<dbReference type="Gene3D" id="3.50.50.60">
    <property type="entry name" value="FAD/NAD(P)-binding domain"/>
    <property type="match status" value="1"/>
</dbReference>
<gene>
    <name evidence="3" type="ORF">PG994_002620</name>
</gene>
<dbReference type="Pfam" id="PF00732">
    <property type="entry name" value="GMC_oxred_N"/>
    <property type="match status" value="1"/>
</dbReference>
<evidence type="ECO:0000313" key="3">
    <source>
        <dbReference type="EMBL" id="KAK8078813.1"/>
    </source>
</evidence>
<evidence type="ECO:0000256" key="1">
    <source>
        <dbReference type="ARBA" id="ARBA00010790"/>
    </source>
</evidence>
<evidence type="ECO:0000259" key="2">
    <source>
        <dbReference type="PROSITE" id="PS00624"/>
    </source>
</evidence>
<dbReference type="PANTHER" id="PTHR11552">
    <property type="entry name" value="GLUCOSE-METHANOL-CHOLINE GMC OXIDOREDUCTASE"/>
    <property type="match status" value="1"/>
</dbReference>
<dbReference type="SUPFAM" id="SSF51905">
    <property type="entry name" value="FAD/NAD(P)-binding domain"/>
    <property type="match status" value="1"/>
</dbReference>
<dbReference type="InterPro" id="IPR012132">
    <property type="entry name" value="GMC_OxRdtase"/>
</dbReference>
<comment type="caution">
    <text evidence="3">The sequence shown here is derived from an EMBL/GenBank/DDBJ whole genome shotgun (WGS) entry which is preliminary data.</text>
</comment>
<dbReference type="PROSITE" id="PS00624">
    <property type="entry name" value="GMC_OXRED_2"/>
    <property type="match status" value="1"/>
</dbReference>
<dbReference type="InterPro" id="IPR036188">
    <property type="entry name" value="FAD/NAD-bd_sf"/>
</dbReference>
<protein>
    <recommendedName>
        <fullName evidence="2">Glucose-methanol-choline oxidoreductase N-terminal domain-containing protein</fullName>
    </recommendedName>
</protein>
<keyword evidence="4" id="KW-1185">Reference proteome</keyword>